<feature type="transmembrane region" description="Helical" evidence="7">
    <location>
        <begin position="192"/>
        <end position="214"/>
    </location>
</feature>
<dbReference type="Proteomes" id="UP000654108">
    <property type="component" value="Unassembled WGS sequence"/>
</dbReference>
<dbReference type="NCBIfam" id="TIGR00203">
    <property type="entry name" value="cydB"/>
    <property type="match status" value="1"/>
</dbReference>
<dbReference type="GO" id="GO:0009055">
    <property type="term" value="F:electron transfer activity"/>
    <property type="evidence" value="ECO:0007669"/>
    <property type="project" value="TreeGrafter"/>
</dbReference>
<dbReference type="PANTHER" id="PTHR43141:SF4">
    <property type="entry name" value="CYTOCHROME BD2 SUBUNIT II"/>
    <property type="match status" value="1"/>
</dbReference>
<comment type="similarity">
    <text evidence="2">Belongs to the cytochrome ubiquinol oxidase subunit 2 family.</text>
</comment>
<evidence type="ECO:0000256" key="4">
    <source>
        <dbReference type="ARBA" id="ARBA00022692"/>
    </source>
</evidence>
<accession>A0A927IPV8</accession>
<evidence type="ECO:0000256" key="6">
    <source>
        <dbReference type="ARBA" id="ARBA00023136"/>
    </source>
</evidence>
<proteinExistence type="inferred from homology"/>
<keyword evidence="6 7" id="KW-0472">Membrane</keyword>
<evidence type="ECO:0000256" key="2">
    <source>
        <dbReference type="ARBA" id="ARBA00007543"/>
    </source>
</evidence>
<dbReference type="PIRSF" id="PIRSF000267">
    <property type="entry name" value="Cyt_oxidse_sub2"/>
    <property type="match status" value="1"/>
</dbReference>
<feature type="transmembrane region" description="Helical" evidence="7">
    <location>
        <begin position="298"/>
        <end position="323"/>
    </location>
</feature>
<dbReference type="GO" id="GO:0016682">
    <property type="term" value="F:oxidoreductase activity, acting on diphenols and related substances as donors, oxygen as acceptor"/>
    <property type="evidence" value="ECO:0007669"/>
    <property type="project" value="TreeGrafter"/>
</dbReference>
<evidence type="ECO:0000256" key="7">
    <source>
        <dbReference type="SAM" id="Phobius"/>
    </source>
</evidence>
<sequence length="334" mass="36489">MPFDLPTVWAGIIAFAVLAYVILDGFDLGVGILFPLFPKRHDRDVMTNSIAPVWDGNETWLVLGGGGLMAVFPVVYATVLPALYMPIIVMLLGLVFRGVAFEFRWRTQRGSIWWDVGFFVGSTLAALMQGIALGALVQGIRIADRSYAGGWWDWLSPFSILTGLAVTVGYALLGATWLNLKTSGEIQARARRIAMVAGGATLVLIGVVSLWSPFINEIYFERWFRWPTAFFSAFVPTLLAACAFALWHGLTTDKHLQPFLAALGLFVLSFAGLGISFYPYMVPGALTIAESAAPESSLAFLLVGAAVLVPTILAYTGYAYWVFRGKIDPEEGYH</sequence>
<evidence type="ECO:0000256" key="1">
    <source>
        <dbReference type="ARBA" id="ARBA00004651"/>
    </source>
</evidence>
<evidence type="ECO:0000256" key="5">
    <source>
        <dbReference type="ARBA" id="ARBA00022989"/>
    </source>
</evidence>
<dbReference type="GO" id="GO:0070069">
    <property type="term" value="C:cytochrome complex"/>
    <property type="evidence" value="ECO:0007669"/>
    <property type="project" value="TreeGrafter"/>
</dbReference>
<dbReference type="AlphaFoldDB" id="A0A927IPV8"/>
<dbReference type="Pfam" id="PF02322">
    <property type="entry name" value="Cyt_bd_oxida_II"/>
    <property type="match status" value="1"/>
</dbReference>
<keyword evidence="5 7" id="KW-1133">Transmembrane helix</keyword>
<feature type="transmembrane region" description="Helical" evidence="7">
    <location>
        <begin position="112"/>
        <end position="137"/>
    </location>
</feature>
<dbReference type="EMBL" id="JACYFU010000001">
    <property type="protein sequence ID" value="MBD8064980.1"/>
    <property type="molecule type" value="Genomic_DNA"/>
</dbReference>
<dbReference type="InterPro" id="IPR003317">
    <property type="entry name" value="Cyt-d_oxidase_su2"/>
</dbReference>
<feature type="transmembrane region" description="Helical" evidence="7">
    <location>
        <begin position="226"/>
        <end position="247"/>
    </location>
</feature>
<organism evidence="8 9">
    <name type="scientific">Devosia oryzisoli</name>
    <dbReference type="NCBI Taxonomy" id="2774138"/>
    <lineage>
        <taxon>Bacteria</taxon>
        <taxon>Pseudomonadati</taxon>
        <taxon>Pseudomonadota</taxon>
        <taxon>Alphaproteobacteria</taxon>
        <taxon>Hyphomicrobiales</taxon>
        <taxon>Devosiaceae</taxon>
        <taxon>Devosia</taxon>
    </lineage>
</organism>
<dbReference type="GO" id="GO:0005886">
    <property type="term" value="C:plasma membrane"/>
    <property type="evidence" value="ECO:0007669"/>
    <property type="project" value="UniProtKB-SubCell"/>
</dbReference>
<feature type="transmembrane region" description="Helical" evidence="7">
    <location>
        <begin position="259"/>
        <end position="278"/>
    </location>
</feature>
<comment type="caution">
    <text evidence="8">The sequence shown here is derived from an EMBL/GenBank/DDBJ whole genome shotgun (WGS) entry which is preliminary data.</text>
</comment>
<evidence type="ECO:0000313" key="8">
    <source>
        <dbReference type="EMBL" id="MBD8064980.1"/>
    </source>
</evidence>
<dbReference type="RefSeq" id="WP_191773417.1">
    <property type="nucleotide sequence ID" value="NZ_JACYFU010000001.1"/>
</dbReference>
<dbReference type="GO" id="GO:0019646">
    <property type="term" value="P:aerobic electron transport chain"/>
    <property type="evidence" value="ECO:0007669"/>
    <property type="project" value="TreeGrafter"/>
</dbReference>
<protein>
    <submittedName>
        <fullName evidence="8">Cytochrome d ubiquinol oxidase subunit II</fullName>
    </submittedName>
</protein>
<name>A0A927IPV8_9HYPH</name>
<keyword evidence="3" id="KW-1003">Cell membrane</keyword>
<feature type="transmembrane region" description="Helical" evidence="7">
    <location>
        <begin position="157"/>
        <end position="180"/>
    </location>
</feature>
<gene>
    <name evidence="8" type="primary">cydB</name>
    <name evidence="8" type="ORF">IC608_05780</name>
</gene>
<dbReference type="PANTHER" id="PTHR43141">
    <property type="entry name" value="CYTOCHROME BD2 SUBUNIT II"/>
    <property type="match status" value="1"/>
</dbReference>
<keyword evidence="4 7" id="KW-0812">Transmembrane</keyword>
<reference evidence="8" key="1">
    <citation type="submission" date="2020-09" db="EMBL/GenBank/DDBJ databases">
        <title>Genome seq and assembly of Devosia sp.</title>
        <authorList>
            <person name="Chhetri G."/>
        </authorList>
    </citation>
    <scope>NUCLEOTIDE SEQUENCE</scope>
    <source>
        <strain evidence="8">PTR5</strain>
    </source>
</reference>
<comment type="subcellular location">
    <subcellularLocation>
        <location evidence="1">Cell membrane</location>
        <topology evidence="1">Multi-pass membrane protein</topology>
    </subcellularLocation>
</comment>
<feature type="transmembrane region" description="Helical" evidence="7">
    <location>
        <begin position="12"/>
        <end position="37"/>
    </location>
</feature>
<keyword evidence="9" id="KW-1185">Reference proteome</keyword>
<evidence type="ECO:0000256" key="3">
    <source>
        <dbReference type="ARBA" id="ARBA00022475"/>
    </source>
</evidence>
<evidence type="ECO:0000313" key="9">
    <source>
        <dbReference type="Proteomes" id="UP000654108"/>
    </source>
</evidence>
<feature type="transmembrane region" description="Helical" evidence="7">
    <location>
        <begin position="82"/>
        <end position="100"/>
    </location>
</feature>